<dbReference type="AlphaFoldDB" id="A0A382C2J0"/>
<sequence>MKISEVDKTKVSCPNCKSKDVTRQVTNNSFTSESVNRYVWDK</sequence>
<name>A0A382C2J0_9ZZZZ</name>
<dbReference type="EMBL" id="UINC01032437">
    <property type="protein sequence ID" value="SVB20094.1"/>
    <property type="molecule type" value="Genomic_DNA"/>
</dbReference>
<proteinExistence type="predicted"/>
<accession>A0A382C2J0</accession>
<protein>
    <submittedName>
        <fullName evidence="1">Uncharacterized protein</fullName>
    </submittedName>
</protein>
<organism evidence="1">
    <name type="scientific">marine metagenome</name>
    <dbReference type="NCBI Taxonomy" id="408172"/>
    <lineage>
        <taxon>unclassified sequences</taxon>
        <taxon>metagenomes</taxon>
        <taxon>ecological metagenomes</taxon>
    </lineage>
</organism>
<reference evidence="1" key="1">
    <citation type="submission" date="2018-05" db="EMBL/GenBank/DDBJ databases">
        <authorList>
            <person name="Lanie J.A."/>
            <person name="Ng W.-L."/>
            <person name="Kazmierczak K.M."/>
            <person name="Andrzejewski T.M."/>
            <person name="Davidsen T.M."/>
            <person name="Wayne K.J."/>
            <person name="Tettelin H."/>
            <person name="Glass J.I."/>
            <person name="Rusch D."/>
            <person name="Podicherti R."/>
            <person name="Tsui H.-C.T."/>
            <person name="Winkler M.E."/>
        </authorList>
    </citation>
    <scope>NUCLEOTIDE SEQUENCE</scope>
</reference>
<evidence type="ECO:0000313" key="1">
    <source>
        <dbReference type="EMBL" id="SVB20094.1"/>
    </source>
</evidence>
<gene>
    <name evidence="1" type="ORF">METZ01_LOCUS172948</name>
</gene>